<protein>
    <submittedName>
        <fullName evidence="1">Uncharacterized protein</fullName>
    </submittedName>
</protein>
<organism evidence="1">
    <name type="scientific">Arundo donax</name>
    <name type="common">Giant reed</name>
    <name type="synonym">Donax arundinaceus</name>
    <dbReference type="NCBI Taxonomy" id="35708"/>
    <lineage>
        <taxon>Eukaryota</taxon>
        <taxon>Viridiplantae</taxon>
        <taxon>Streptophyta</taxon>
        <taxon>Embryophyta</taxon>
        <taxon>Tracheophyta</taxon>
        <taxon>Spermatophyta</taxon>
        <taxon>Magnoliopsida</taxon>
        <taxon>Liliopsida</taxon>
        <taxon>Poales</taxon>
        <taxon>Poaceae</taxon>
        <taxon>PACMAD clade</taxon>
        <taxon>Arundinoideae</taxon>
        <taxon>Arundineae</taxon>
        <taxon>Arundo</taxon>
    </lineage>
</organism>
<dbReference type="AlphaFoldDB" id="A0A0A9APM7"/>
<dbReference type="EMBL" id="GBRH01247000">
    <property type="protein sequence ID" value="JAD50895.1"/>
    <property type="molecule type" value="Transcribed_RNA"/>
</dbReference>
<proteinExistence type="predicted"/>
<name>A0A0A9APM7_ARUDO</name>
<sequence length="77" mass="7246">MQATRFKAARIGSKTAGTTAGTLCLLRFSSPPPAGGGGSTIGCTAGAGAGAGDVGAGLGDASRTMAGPLKKGSTSYL</sequence>
<accession>A0A0A9APM7</accession>
<evidence type="ECO:0000313" key="1">
    <source>
        <dbReference type="EMBL" id="JAD50895.1"/>
    </source>
</evidence>
<reference evidence="1" key="1">
    <citation type="submission" date="2014-09" db="EMBL/GenBank/DDBJ databases">
        <authorList>
            <person name="Magalhaes I.L.F."/>
            <person name="Oliveira U."/>
            <person name="Santos F.R."/>
            <person name="Vidigal T.H.D.A."/>
            <person name="Brescovit A.D."/>
            <person name="Santos A.J."/>
        </authorList>
    </citation>
    <scope>NUCLEOTIDE SEQUENCE</scope>
    <source>
        <tissue evidence="1">Shoot tissue taken approximately 20 cm above the soil surface</tissue>
    </source>
</reference>
<reference evidence="1" key="2">
    <citation type="journal article" date="2015" name="Data Brief">
        <title>Shoot transcriptome of the giant reed, Arundo donax.</title>
        <authorList>
            <person name="Barrero R.A."/>
            <person name="Guerrero F.D."/>
            <person name="Moolhuijzen P."/>
            <person name="Goolsby J.A."/>
            <person name="Tidwell J."/>
            <person name="Bellgard S.E."/>
            <person name="Bellgard M.I."/>
        </authorList>
    </citation>
    <scope>NUCLEOTIDE SEQUENCE</scope>
    <source>
        <tissue evidence="1">Shoot tissue taken approximately 20 cm above the soil surface</tissue>
    </source>
</reference>